<evidence type="ECO:0000259" key="12">
    <source>
        <dbReference type="PROSITE" id="PS50110"/>
    </source>
</evidence>
<dbReference type="SUPFAM" id="SSF52172">
    <property type="entry name" value="CheY-like"/>
    <property type="match status" value="1"/>
</dbReference>
<dbReference type="SMART" id="SM00448">
    <property type="entry name" value="REC"/>
    <property type="match status" value="1"/>
</dbReference>
<dbReference type="InterPro" id="IPR011006">
    <property type="entry name" value="CheY-like_superfamily"/>
</dbReference>
<dbReference type="Gene3D" id="3.40.50.2300">
    <property type="match status" value="1"/>
</dbReference>
<dbReference type="Pfam" id="PF13188">
    <property type="entry name" value="PAS_8"/>
    <property type="match status" value="1"/>
</dbReference>
<dbReference type="PROSITE" id="PS51371">
    <property type="entry name" value="CBS"/>
    <property type="match status" value="2"/>
</dbReference>
<feature type="domain" description="PAC" evidence="14">
    <location>
        <begin position="624"/>
        <end position="676"/>
    </location>
</feature>
<dbReference type="SUPFAM" id="SSF54631">
    <property type="entry name" value="CBS-domain pair"/>
    <property type="match status" value="1"/>
</dbReference>
<dbReference type="Pfam" id="PF08448">
    <property type="entry name" value="PAS_4"/>
    <property type="match status" value="2"/>
</dbReference>
<dbReference type="NCBIfam" id="TIGR00254">
    <property type="entry name" value="GGDEF"/>
    <property type="match status" value="1"/>
</dbReference>
<evidence type="ECO:0000259" key="17">
    <source>
        <dbReference type="PROSITE" id="PS51371"/>
    </source>
</evidence>
<feature type="domain" description="PAS" evidence="13">
    <location>
        <begin position="167"/>
        <end position="237"/>
    </location>
</feature>
<dbReference type="InterPro" id="IPR001789">
    <property type="entry name" value="Sig_transdc_resp-reg_receiver"/>
</dbReference>
<organism evidence="18 19">
    <name type="scientific">Thiocapsa marina 5811</name>
    <dbReference type="NCBI Taxonomy" id="768671"/>
    <lineage>
        <taxon>Bacteria</taxon>
        <taxon>Pseudomonadati</taxon>
        <taxon>Pseudomonadota</taxon>
        <taxon>Gammaproteobacteria</taxon>
        <taxon>Chromatiales</taxon>
        <taxon>Chromatiaceae</taxon>
        <taxon>Thiocapsa</taxon>
    </lineage>
</organism>
<dbReference type="PROSITE" id="PS50110">
    <property type="entry name" value="RESPONSE_REGULATORY"/>
    <property type="match status" value="1"/>
</dbReference>
<dbReference type="InterPro" id="IPR000160">
    <property type="entry name" value="GGDEF_dom"/>
</dbReference>
<dbReference type="EMBL" id="AFWV01000006">
    <property type="protein sequence ID" value="EGV18629.1"/>
    <property type="molecule type" value="Genomic_DNA"/>
</dbReference>
<feature type="domain" description="Response regulatory" evidence="12">
    <location>
        <begin position="1494"/>
        <end position="1609"/>
    </location>
</feature>
<evidence type="ECO:0000256" key="5">
    <source>
        <dbReference type="ARBA" id="ARBA00022692"/>
    </source>
</evidence>
<keyword evidence="2" id="KW-1003">Cell membrane</keyword>
<feature type="domain" description="PAC" evidence="14">
    <location>
        <begin position="746"/>
        <end position="798"/>
    </location>
</feature>
<dbReference type="GO" id="GO:0016740">
    <property type="term" value="F:transferase activity"/>
    <property type="evidence" value="ECO:0007669"/>
    <property type="project" value="UniProtKB-KW"/>
</dbReference>
<dbReference type="Pfam" id="PF08447">
    <property type="entry name" value="PAS_3"/>
    <property type="match status" value="2"/>
</dbReference>
<dbReference type="InterPro" id="IPR001610">
    <property type="entry name" value="PAC"/>
</dbReference>
<evidence type="ECO:0000256" key="7">
    <source>
        <dbReference type="ARBA" id="ARBA00022741"/>
    </source>
</evidence>
<keyword evidence="6" id="KW-0677">Repeat</keyword>
<evidence type="ECO:0000256" key="10">
    <source>
        <dbReference type="PROSITE-ProRule" id="PRU00169"/>
    </source>
</evidence>
<dbReference type="PROSITE" id="PS50887">
    <property type="entry name" value="GGDEF"/>
    <property type="match status" value="1"/>
</dbReference>
<dbReference type="SUPFAM" id="SSF55073">
    <property type="entry name" value="Nucleotide cyclase"/>
    <property type="match status" value="1"/>
</dbReference>
<dbReference type="InterPro" id="IPR035919">
    <property type="entry name" value="EAL_sf"/>
</dbReference>
<dbReference type="GO" id="GO:0000160">
    <property type="term" value="P:phosphorelay signal transduction system"/>
    <property type="evidence" value="ECO:0007669"/>
    <property type="project" value="InterPro"/>
</dbReference>
<keyword evidence="19" id="KW-1185">Reference proteome</keyword>
<dbReference type="RefSeq" id="WP_007192922.1">
    <property type="nucleotide sequence ID" value="NZ_AFWV01000006.1"/>
</dbReference>
<evidence type="ECO:0000256" key="9">
    <source>
        <dbReference type="ARBA" id="ARBA00023136"/>
    </source>
</evidence>
<feature type="domain" description="PAS" evidence="13">
    <location>
        <begin position="799"/>
        <end position="836"/>
    </location>
</feature>
<evidence type="ECO:0000256" key="3">
    <source>
        <dbReference type="ARBA" id="ARBA00022519"/>
    </source>
</evidence>
<evidence type="ECO:0000313" key="18">
    <source>
        <dbReference type="EMBL" id="EGV18629.1"/>
    </source>
</evidence>
<dbReference type="InterPro" id="IPR000700">
    <property type="entry name" value="PAS-assoc_C"/>
</dbReference>
<dbReference type="eggNOG" id="COG5001">
    <property type="taxonomic scope" value="Bacteria"/>
</dbReference>
<dbReference type="InterPro" id="IPR013655">
    <property type="entry name" value="PAS_fold_3"/>
</dbReference>
<keyword evidence="11" id="KW-0129">CBS domain</keyword>
<keyword evidence="5" id="KW-0812">Transmembrane</keyword>
<dbReference type="CDD" id="cd01948">
    <property type="entry name" value="EAL"/>
    <property type="match status" value="1"/>
</dbReference>
<dbReference type="Pfam" id="PF00990">
    <property type="entry name" value="GGDEF"/>
    <property type="match status" value="1"/>
</dbReference>
<dbReference type="PROSITE" id="PS50113">
    <property type="entry name" value="PAC"/>
    <property type="match status" value="6"/>
</dbReference>
<feature type="domain" description="PAC" evidence="14">
    <location>
        <begin position="998"/>
        <end position="1050"/>
    </location>
</feature>
<dbReference type="InterPro" id="IPR013656">
    <property type="entry name" value="PAS_4"/>
</dbReference>
<sequence>MDQTSEQSSADMPGPRLLADVPTRAPLLAAPDTPLREAVRLLNRMPDGAAVCALVIVDGDKPLGILTPRDLLPWLVEGSGDPATSLAALMRRPLIALPKASTLEFAADQLAAAGVGYLAVTEPGGSLTGLVSRSELLAALGSRVDRDGRPDPADLPDPGRAETVETHLRRLRDILETTVDWIWEVDAEGRYTFVAGRVREVLGYAPEWIIGRTAFDLMPPAEARRVGEAFAAIAAAARPFRDLENQCLHRDGSVRIMSTSGVPLVAPNGLLLGYRGIDRDVTETHAAARALRDSEEQLQAIFDNANVGIALLTGYRIIERVNRRLAEILGYDGPESMRGLSVRALHLSEERFAAFGKQYYLSLRHGQHRHIEYELRRRDGSAVWCLLSGQAVDAVSPADLAGGVIWTIDDISARKAREAELGALHARLAEEHVLFTEGPAMVFRWLPQAGWPVVECSPNVPRLLGVSVADLISGRILFADLVHPEDRKRIGSEVARYTSEGAEQFEQQYRLRGPEGQWLHCYDFTRILRADDGSIRAYHGYLVDITHQQRREMELRALMDGIPDPIFFKDHQGVYLDCNLAFSGFVGRSRKAVIGCSDLDLFSPEVAEPFRAGDRETLAADTLVRAEEWVTRSDGRRLLFDTLKIPYLCPSSDTLGVLGISRDITEYYWQTKELERAQTLARVGSLNLGLPKGRAHWSDNFYRILGLDADRDLPGDDALLSMVQPDDRRRVEATLVALRSGEAGSVELDYRIRRPDGEIRWLTSRRELTRDAQGRPVRIDGVVQDVTEQHLARQALAASEARYRTLFEHAAQPLVLIDGDGLIAAANQAVYDLLGYPGSGTLVGASPAALSPRLQPDGEVSAAKAERMIRCARERGVQRFEWEHLRRDGSGVPVEVTLNPIELEGRQVLLGTLYDLRDRLRAEDWERRASTVFTATSEGILITDPEGRILAVNPAFTTITGYAEDEVRGRRPNLLQSGRQDQVFYRAMWHALIETGHWQGQLGNRRKNGELFTEWLSISAIRNSAGHIQSYIGIFSDITKAQRYAEEIEHLTHHDLLTDLPNATLFRARLDQTMRTARADGRQVAVMAINLDGFKHVVSAYGHALADGVLVEAARALKGALPNDAMLARLGGDTFVIGIATPPGAESVSEHVARIQSVLLRDIRVEGVGNLNMGSGVGVALCPSDSCDAAEMIQFADSALNTAKAAGPGTCSFFRSEMTEVAGQRLRLAQDLRCALAKGELVLYLQPKLDLSNGRPAGAEALIRWQTSEGQLRLPQEFMPLVESGDLLWPVGRRVIQEAARIIALWKADGVTPVPIAVNISSAMIGSGQLADAIAGAARAYGIDPRLLEIEVLENVLINDPERARAEIAAVRALGVAVVLDDFGTGYSSLAYLKRFHFDSLKIDRSFINGLGQESDDTAIVRSTISMAHHLGIRVVGEGVESADQLVQLSNLGCDLAQGFLLGRPMPPDDLTEMLRTGSLPIAGVRVQELLARRALVVEDDPVQQALLVRYFRRIGWRVTSVAGAEEADAQLEQDDFHLLLVDYRLPGENGIDLLSRARESHPEVVRVLISACDDPLVIAEGINVGGIFRYLRKPCSEKQLVELCEAGFALAKLLRQAGPLVARRVRST</sequence>
<keyword evidence="9" id="KW-0472">Membrane</keyword>
<dbReference type="SMART" id="SM00267">
    <property type="entry name" value="GGDEF"/>
    <property type="match status" value="1"/>
</dbReference>
<evidence type="ECO:0000313" key="19">
    <source>
        <dbReference type="Proteomes" id="UP000005459"/>
    </source>
</evidence>
<evidence type="ECO:0000256" key="6">
    <source>
        <dbReference type="ARBA" id="ARBA00022737"/>
    </source>
</evidence>
<dbReference type="SUPFAM" id="SSF141868">
    <property type="entry name" value="EAL domain-like"/>
    <property type="match status" value="1"/>
</dbReference>
<keyword evidence="8" id="KW-1133">Transmembrane helix</keyword>
<dbReference type="Gene3D" id="3.30.450.20">
    <property type="entry name" value="PAS domain"/>
    <property type="match status" value="7"/>
</dbReference>
<dbReference type="InterPro" id="IPR035965">
    <property type="entry name" value="PAS-like_dom_sf"/>
</dbReference>
<dbReference type="Proteomes" id="UP000005459">
    <property type="component" value="Unassembled WGS sequence"/>
</dbReference>
<keyword evidence="3" id="KW-0997">Cell inner membrane</keyword>
<dbReference type="Gene3D" id="2.10.70.100">
    <property type="match status" value="1"/>
</dbReference>
<dbReference type="SMART" id="SM00091">
    <property type="entry name" value="PAS"/>
    <property type="match status" value="6"/>
</dbReference>
<dbReference type="PROSITE" id="PS50112">
    <property type="entry name" value="PAS"/>
    <property type="match status" value="5"/>
</dbReference>
<evidence type="ECO:0000256" key="11">
    <source>
        <dbReference type="PROSITE-ProRule" id="PRU00703"/>
    </source>
</evidence>
<dbReference type="SMART" id="SM00116">
    <property type="entry name" value="CBS"/>
    <property type="match status" value="2"/>
</dbReference>
<dbReference type="InterPro" id="IPR001633">
    <property type="entry name" value="EAL_dom"/>
</dbReference>
<feature type="domain" description="CBS" evidence="17">
    <location>
        <begin position="90"/>
        <end position="146"/>
    </location>
</feature>
<dbReference type="PANTHER" id="PTHR44757:SF2">
    <property type="entry name" value="BIOFILM ARCHITECTURE MAINTENANCE PROTEIN MBAA"/>
    <property type="match status" value="1"/>
</dbReference>
<reference evidence="18 19" key="1">
    <citation type="submission" date="2011-06" db="EMBL/GenBank/DDBJ databases">
        <title>The draft genome of Thiocapsa marina 5811.</title>
        <authorList>
            <consortium name="US DOE Joint Genome Institute (JGI-PGF)"/>
            <person name="Lucas S."/>
            <person name="Han J."/>
            <person name="Cheng J.-F."/>
            <person name="Goodwin L."/>
            <person name="Pitluck S."/>
            <person name="Peters L."/>
            <person name="Land M.L."/>
            <person name="Hauser L."/>
            <person name="Vogl K."/>
            <person name="Liu Z."/>
            <person name="Imhoff J."/>
            <person name="Thiel V."/>
            <person name="Frigaard N.-U."/>
            <person name="Bryant D."/>
            <person name="Woyke T.J."/>
        </authorList>
    </citation>
    <scope>NUCLEOTIDE SEQUENCE [LARGE SCALE GENOMIC DNA]</scope>
    <source>
        <strain evidence="18 19">5811</strain>
    </source>
</reference>
<dbReference type="CDD" id="cd00130">
    <property type="entry name" value="PAS"/>
    <property type="match status" value="7"/>
</dbReference>
<dbReference type="InterPro" id="IPR029787">
    <property type="entry name" value="Nucleotide_cyclase"/>
</dbReference>
<dbReference type="Gene3D" id="3.30.70.270">
    <property type="match status" value="1"/>
</dbReference>
<dbReference type="Gene3D" id="3.20.20.450">
    <property type="entry name" value="EAL domain"/>
    <property type="match status" value="1"/>
</dbReference>
<accession>F9UB11</accession>
<dbReference type="Pfam" id="PF00563">
    <property type="entry name" value="EAL"/>
    <property type="match status" value="1"/>
</dbReference>
<dbReference type="Gene3D" id="3.10.580.10">
    <property type="entry name" value="CBS-domain"/>
    <property type="match status" value="1"/>
</dbReference>
<keyword evidence="10" id="KW-0597">Phosphoprotein</keyword>
<dbReference type="GO" id="GO:0000166">
    <property type="term" value="F:nucleotide binding"/>
    <property type="evidence" value="ECO:0007669"/>
    <property type="project" value="UniProtKB-KW"/>
</dbReference>
<dbReference type="InterPro" id="IPR046342">
    <property type="entry name" value="CBS_dom_sf"/>
</dbReference>
<feature type="domain" description="EAL" evidence="15">
    <location>
        <begin position="1225"/>
        <end position="1479"/>
    </location>
</feature>
<dbReference type="Pfam" id="PF13426">
    <property type="entry name" value="PAS_9"/>
    <property type="match status" value="2"/>
</dbReference>
<dbReference type="PATRIC" id="fig|768671.3.peg.2167"/>
<dbReference type="OrthoDB" id="8553030at2"/>
<evidence type="ECO:0000256" key="1">
    <source>
        <dbReference type="ARBA" id="ARBA00004429"/>
    </source>
</evidence>
<dbReference type="SUPFAM" id="SSF55785">
    <property type="entry name" value="PYP-like sensor domain (PAS domain)"/>
    <property type="match status" value="7"/>
</dbReference>
<evidence type="ECO:0000256" key="8">
    <source>
        <dbReference type="ARBA" id="ARBA00022989"/>
    </source>
</evidence>
<dbReference type="Pfam" id="PF00571">
    <property type="entry name" value="CBS"/>
    <property type="match status" value="2"/>
</dbReference>
<dbReference type="PANTHER" id="PTHR44757">
    <property type="entry name" value="DIGUANYLATE CYCLASE DGCP"/>
    <property type="match status" value="1"/>
</dbReference>
<evidence type="ECO:0000259" key="16">
    <source>
        <dbReference type="PROSITE" id="PS50887"/>
    </source>
</evidence>
<feature type="domain" description="PAS" evidence="13">
    <location>
        <begin position="551"/>
        <end position="621"/>
    </location>
</feature>
<protein>
    <submittedName>
        <fullName evidence="18">Response regulator receiver modulated diguanylate cyclase/phosphodiesterase with PAS/PAC sensor(S)</fullName>
    </submittedName>
</protein>
<keyword evidence="4" id="KW-0808">Transferase</keyword>
<dbReference type="InterPro" id="IPR052155">
    <property type="entry name" value="Biofilm_reg_signaling"/>
</dbReference>
<feature type="domain" description="PAS" evidence="13">
    <location>
        <begin position="925"/>
        <end position="970"/>
    </location>
</feature>
<evidence type="ECO:0000259" key="15">
    <source>
        <dbReference type="PROSITE" id="PS50883"/>
    </source>
</evidence>
<name>F9UB11_9GAMM</name>
<dbReference type="CDD" id="cd01949">
    <property type="entry name" value="GGDEF"/>
    <property type="match status" value="1"/>
</dbReference>
<dbReference type="FunFam" id="2.10.70.100:FF:000001">
    <property type="entry name" value="Sensory transduction histidine kinase"/>
    <property type="match status" value="1"/>
</dbReference>
<comment type="subcellular location">
    <subcellularLocation>
        <location evidence="1">Cell inner membrane</location>
        <topology evidence="1">Multi-pass membrane protein</topology>
    </subcellularLocation>
</comment>
<gene>
    <name evidence="18" type="ORF">ThimaDRAFT_2047</name>
</gene>
<feature type="domain" description="CBS" evidence="17">
    <location>
        <begin position="22"/>
        <end position="82"/>
    </location>
</feature>
<dbReference type="SMART" id="SM00086">
    <property type="entry name" value="PAC"/>
    <property type="match status" value="6"/>
</dbReference>
<dbReference type="InterPro" id="IPR000014">
    <property type="entry name" value="PAS"/>
</dbReference>
<proteinExistence type="predicted"/>
<dbReference type="InterPro" id="IPR000644">
    <property type="entry name" value="CBS_dom"/>
</dbReference>
<dbReference type="InterPro" id="IPR043128">
    <property type="entry name" value="Rev_trsase/Diguanyl_cyclase"/>
</dbReference>
<dbReference type="SMART" id="SM00052">
    <property type="entry name" value="EAL"/>
    <property type="match status" value="1"/>
</dbReference>
<evidence type="ECO:0000259" key="13">
    <source>
        <dbReference type="PROSITE" id="PS50112"/>
    </source>
</evidence>
<feature type="domain" description="GGDEF" evidence="16">
    <location>
        <begin position="1082"/>
        <end position="1216"/>
    </location>
</feature>
<dbReference type="Pfam" id="PF00072">
    <property type="entry name" value="Response_reg"/>
    <property type="match status" value="1"/>
</dbReference>
<evidence type="ECO:0000256" key="2">
    <source>
        <dbReference type="ARBA" id="ARBA00022475"/>
    </source>
</evidence>
<feature type="domain" description="PAC" evidence="14">
    <location>
        <begin position="241"/>
        <end position="293"/>
    </location>
</feature>
<dbReference type="STRING" id="768671.ThimaDRAFT_2047"/>
<feature type="domain" description="PAC" evidence="14">
    <location>
        <begin position="369"/>
        <end position="423"/>
    </location>
</feature>
<evidence type="ECO:0000256" key="4">
    <source>
        <dbReference type="ARBA" id="ARBA00022679"/>
    </source>
</evidence>
<feature type="domain" description="PAC" evidence="14">
    <location>
        <begin position="505"/>
        <end position="557"/>
    </location>
</feature>
<dbReference type="NCBIfam" id="TIGR00229">
    <property type="entry name" value="sensory_box"/>
    <property type="match status" value="6"/>
</dbReference>
<evidence type="ECO:0000259" key="14">
    <source>
        <dbReference type="PROSITE" id="PS50113"/>
    </source>
</evidence>
<dbReference type="PROSITE" id="PS50883">
    <property type="entry name" value="EAL"/>
    <property type="match status" value="1"/>
</dbReference>
<dbReference type="GO" id="GO:0005886">
    <property type="term" value="C:plasma membrane"/>
    <property type="evidence" value="ECO:0007669"/>
    <property type="project" value="UniProtKB-SubCell"/>
</dbReference>
<feature type="modified residue" description="4-aspartylphosphate" evidence="10">
    <location>
        <position position="1543"/>
    </location>
</feature>
<dbReference type="CDD" id="cd02205">
    <property type="entry name" value="CBS_pair_SF"/>
    <property type="match status" value="1"/>
</dbReference>
<keyword evidence="7" id="KW-0547">Nucleotide-binding</keyword>
<feature type="domain" description="PAS" evidence="13">
    <location>
        <begin position="453"/>
        <end position="501"/>
    </location>
</feature>